<dbReference type="PANTHER" id="PTHR19271">
    <property type="entry name" value="CYTOCHROME B"/>
    <property type="match status" value="1"/>
</dbReference>
<sequence length="552" mass="59970">MPVERRARARRSLTDAASRRFAATRAGRAVAELRMRRVPLHWTNMFGAASLASLAVLFVTGILLMFVYAPSSERVVYHGPWMPLEGITVSKAYASTMAISFEAPGGLLLRQLHHWAALLLPATLILQILVSFFTGAFRRPRRGAWVALYLLFIAVLADGWSGYALPDDMLGGTGLRIVQGIVLAIPFVGVQLSTLLFGGEFPGQIIEHLYPVHVAIVPVALLVLIWVRARAAYRVQPPQFTGPGRTEDDIVGVAWPAAAARSGGLAAMVAGLLVLIASTVAVAPIWDYGPSSPGDASAGSQPDWYTGFLDGALRLVPPGWEFVWLHRTWPLALLVPVAVTGAFLLAGFIYPFFEEWVTGDPRPHNLLDRPRNAPIRTAIGIAALLFYGVLWGAAGADIVAVQFGLALESVIAFFQVAVFLAPIVGFEIARRVCMALQRKDRGILLHGYESGRIVRLPGGEYIEVHSAVPAEDRWRHEGPAASHPYLARPDEHGQLRAVVRVRAALSRLFFEERLEPIPTSVLDEPTVATLDAVASETADRVSHPATVSGQHF</sequence>
<feature type="transmembrane region" description="Helical" evidence="6">
    <location>
        <begin position="116"/>
        <end position="137"/>
    </location>
</feature>
<accession>A0ABT7N044</accession>
<evidence type="ECO:0000256" key="3">
    <source>
        <dbReference type="ARBA" id="ARBA00016116"/>
    </source>
</evidence>
<dbReference type="InterPro" id="IPR016174">
    <property type="entry name" value="Di-haem_cyt_TM"/>
</dbReference>
<dbReference type="Proteomes" id="UP001235064">
    <property type="component" value="Unassembled WGS sequence"/>
</dbReference>
<dbReference type="RefSeq" id="WP_286288998.1">
    <property type="nucleotide sequence ID" value="NZ_JASXSZ010000003.1"/>
</dbReference>
<evidence type="ECO:0000259" key="7">
    <source>
        <dbReference type="PROSITE" id="PS51002"/>
    </source>
</evidence>
<evidence type="ECO:0000256" key="2">
    <source>
        <dbReference type="ARBA" id="ARBA00012951"/>
    </source>
</evidence>
<proteinExistence type="predicted"/>
<feature type="transmembrane region" description="Helical" evidence="6">
    <location>
        <begin position="45"/>
        <end position="69"/>
    </location>
</feature>
<reference evidence="8 9" key="1">
    <citation type="submission" date="2023-06" db="EMBL/GenBank/DDBJ databases">
        <title>Microbacterium sp. nov., isolated from a waste landfill.</title>
        <authorList>
            <person name="Wen W."/>
        </authorList>
    </citation>
    <scope>NUCLEOTIDE SEQUENCE [LARGE SCALE GENOMIC DNA]</scope>
    <source>
        <strain evidence="8 9">ASV49</strain>
    </source>
</reference>
<dbReference type="PANTHER" id="PTHR19271:SF16">
    <property type="entry name" value="CYTOCHROME B"/>
    <property type="match status" value="1"/>
</dbReference>
<dbReference type="Gene3D" id="1.20.810.10">
    <property type="entry name" value="Cytochrome Bc1 Complex, Chain C"/>
    <property type="match status" value="1"/>
</dbReference>
<evidence type="ECO:0000256" key="1">
    <source>
        <dbReference type="ARBA" id="ARBA00001971"/>
    </source>
</evidence>
<dbReference type="Pfam" id="PF13631">
    <property type="entry name" value="Cytochrom_B_N_2"/>
    <property type="match status" value="1"/>
</dbReference>
<dbReference type="EC" id="7.1.1.8" evidence="2"/>
<feature type="domain" description="Cytochrome b/b6 N-terminal region profile" evidence="7">
    <location>
        <begin position="13"/>
        <end position="244"/>
    </location>
</feature>
<keyword evidence="6" id="KW-0812">Transmembrane</keyword>
<organism evidence="8 9">
    <name type="scientific">Microbacterium candidum</name>
    <dbReference type="NCBI Taxonomy" id="3041922"/>
    <lineage>
        <taxon>Bacteria</taxon>
        <taxon>Bacillati</taxon>
        <taxon>Actinomycetota</taxon>
        <taxon>Actinomycetes</taxon>
        <taxon>Micrococcales</taxon>
        <taxon>Microbacteriaceae</taxon>
        <taxon>Microbacterium</taxon>
    </lineage>
</organism>
<comment type="caution">
    <text evidence="8">The sequence shown here is derived from an EMBL/GenBank/DDBJ whole genome shotgun (WGS) entry which is preliminary data.</text>
</comment>
<evidence type="ECO:0000313" key="9">
    <source>
        <dbReference type="Proteomes" id="UP001235064"/>
    </source>
</evidence>
<feature type="transmembrane region" description="Helical" evidence="6">
    <location>
        <begin position="329"/>
        <end position="353"/>
    </location>
</feature>
<dbReference type="SUPFAM" id="SSF81648">
    <property type="entry name" value="a domain/subunit of cytochrome bc1 complex (Ubiquinol-cytochrome c reductase)"/>
    <property type="match status" value="1"/>
</dbReference>
<feature type="transmembrane region" description="Helical" evidence="6">
    <location>
        <begin position="209"/>
        <end position="227"/>
    </location>
</feature>
<protein>
    <recommendedName>
        <fullName evidence="3">Cytochrome bc1 complex cytochrome b subunit</fullName>
        <ecNumber evidence="2">7.1.1.8</ecNumber>
    </recommendedName>
    <alternativeName>
        <fullName evidence="5">Cytochrome bc1 reductase complex subunit QcrB</fullName>
    </alternativeName>
</protein>
<dbReference type="SUPFAM" id="SSF81342">
    <property type="entry name" value="Transmembrane di-heme cytochromes"/>
    <property type="match status" value="1"/>
</dbReference>
<evidence type="ECO:0000256" key="5">
    <source>
        <dbReference type="ARBA" id="ARBA00029568"/>
    </source>
</evidence>
<comment type="catalytic activity">
    <reaction evidence="4">
        <text>a quinol + 2 Fe(III)-[cytochrome c](out) = a quinone + 2 Fe(II)-[cytochrome c](out) + 2 H(+)(out)</text>
        <dbReference type="Rhea" id="RHEA:11484"/>
        <dbReference type="Rhea" id="RHEA-COMP:10350"/>
        <dbReference type="Rhea" id="RHEA-COMP:14399"/>
        <dbReference type="ChEBI" id="CHEBI:15378"/>
        <dbReference type="ChEBI" id="CHEBI:24646"/>
        <dbReference type="ChEBI" id="CHEBI:29033"/>
        <dbReference type="ChEBI" id="CHEBI:29034"/>
        <dbReference type="ChEBI" id="CHEBI:132124"/>
        <dbReference type="EC" id="7.1.1.8"/>
    </reaction>
</comment>
<name>A0ABT7N044_9MICO</name>
<dbReference type="PROSITE" id="PS51002">
    <property type="entry name" value="CYTB_NTER"/>
    <property type="match status" value="1"/>
</dbReference>
<feature type="transmembrane region" description="Helical" evidence="6">
    <location>
        <begin position="265"/>
        <end position="286"/>
    </location>
</feature>
<feature type="transmembrane region" description="Helical" evidence="6">
    <location>
        <begin position="143"/>
        <end position="165"/>
    </location>
</feature>
<dbReference type="InterPro" id="IPR027387">
    <property type="entry name" value="Cytb/b6-like_sf"/>
</dbReference>
<feature type="transmembrane region" description="Helical" evidence="6">
    <location>
        <begin position="406"/>
        <end position="429"/>
    </location>
</feature>
<keyword evidence="6" id="KW-0472">Membrane</keyword>
<evidence type="ECO:0000256" key="4">
    <source>
        <dbReference type="ARBA" id="ARBA00029351"/>
    </source>
</evidence>
<feature type="transmembrane region" description="Helical" evidence="6">
    <location>
        <begin position="373"/>
        <end position="394"/>
    </location>
</feature>
<comment type="cofactor">
    <cofactor evidence="1">
        <name>heme</name>
        <dbReference type="ChEBI" id="CHEBI:30413"/>
    </cofactor>
</comment>
<dbReference type="EMBL" id="JASXSZ010000003">
    <property type="protein sequence ID" value="MDL9980067.1"/>
    <property type="molecule type" value="Genomic_DNA"/>
</dbReference>
<evidence type="ECO:0000256" key="6">
    <source>
        <dbReference type="SAM" id="Phobius"/>
    </source>
</evidence>
<dbReference type="InterPro" id="IPR036150">
    <property type="entry name" value="Cyt_b/b6_C_sf"/>
</dbReference>
<keyword evidence="6" id="KW-1133">Transmembrane helix</keyword>
<evidence type="ECO:0000313" key="8">
    <source>
        <dbReference type="EMBL" id="MDL9980067.1"/>
    </source>
</evidence>
<gene>
    <name evidence="8" type="ORF">QSV35_12055</name>
</gene>
<dbReference type="InterPro" id="IPR005797">
    <property type="entry name" value="Cyt_b/b6_N"/>
</dbReference>
<keyword evidence="9" id="KW-1185">Reference proteome</keyword>